<dbReference type="SUPFAM" id="SSF54160">
    <property type="entry name" value="Chromo domain-like"/>
    <property type="match status" value="1"/>
</dbReference>
<evidence type="ECO:0000259" key="3">
    <source>
        <dbReference type="PROSITE" id="PS50013"/>
    </source>
</evidence>
<gene>
    <name evidence="4" type="ORF">VC83_06132</name>
</gene>
<feature type="region of interest" description="Disordered" evidence="2">
    <location>
        <begin position="397"/>
        <end position="430"/>
    </location>
</feature>
<dbReference type="SMART" id="SM00298">
    <property type="entry name" value="CHROMO"/>
    <property type="match status" value="1"/>
</dbReference>
<comment type="subunit">
    <text evidence="1">Component of the NuA4 histone acetyltransferase complex.</text>
</comment>
<name>A0A177ABQ2_9PEZI</name>
<feature type="region of interest" description="Disordered" evidence="2">
    <location>
        <begin position="476"/>
        <end position="495"/>
    </location>
</feature>
<feature type="compositionally biased region" description="Basic and acidic residues" evidence="2">
    <location>
        <begin position="167"/>
        <end position="195"/>
    </location>
</feature>
<dbReference type="SUPFAM" id="SSF46689">
    <property type="entry name" value="Homeodomain-like"/>
    <property type="match status" value="1"/>
</dbReference>
<dbReference type="EMBL" id="KV441395">
    <property type="protein sequence ID" value="OAF58862.1"/>
    <property type="molecule type" value="Genomic_DNA"/>
</dbReference>
<dbReference type="InterPro" id="IPR016197">
    <property type="entry name" value="Chromo-like_dom_sf"/>
</dbReference>
<dbReference type="eggNOG" id="ENOG502R6QQ">
    <property type="taxonomic scope" value="Eukaryota"/>
</dbReference>
<evidence type="ECO:0000256" key="1">
    <source>
        <dbReference type="ARBA" id="ARBA00011353"/>
    </source>
</evidence>
<dbReference type="CDD" id="cd00024">
    <property type="entry name" value="CD_CSD"/>
    <property type="match status" value="1"/>
</dbReference>
<evidence type="ECO:0000313" key="4">
    <source>
        <dbReference type="EMBL" id="OAF58862.1"/>
    </source>
</evidence>
<reference evidence="4" key="1">
    <citation type="submission" date="2016-03" db="EMBL/GenBank/DDBJ databases">
        <title>Updated assembly of Pseudogymnoascus destructans, the fungus causing white-nose syndrome of bats.</title>
        <authorList>
            <person name="Palmer J.M."/>
            <person name="Drees K.P."/>
            <person name="Foster J.T."/>
            <person name="Lindner D.L."/>
        </authorList>
    </citation>
    <scope>NUCLEOTIDE SEQUENCE [LARGE SCALE GENOMIC DNA]</scope>
    <source>
        <strain evidence="4">20631-21</strain>
    </source>
</reference>
<dbReference type="InterPro" id="IPR000953">
    <property type="entry name" value="Chromo/chromo_shadow_dom"/>
</dbReference>
<dbReference type="CDD" id="cd00167">
    <property type="entry name" value="SANT"/>
    <property type="match status" value="1"/>
</dbReference>
<dbReference type="AlphaFoldDB" id="A0A177ABQ2"/>
<dbReference type="Proteomes" id="UP000077154">
    <property type="component" value="Unassembled WGS sequence"/>
</dbReference>
<feature type="compositionally biased region" description="Polar residues" evidence="2">
    <location>
        <begin position="15"/>
        <end position="33"/>
    </location>
</feature>
<dbReference type="InterPro" id="IPR001005">
    <property type="entry name" value="SANT/Myb"/>
</dbReference>
<feature type="compositionally biased region" description="Polar residues" evidence="2">
    <location>
        <begin position="334"/>
        <end position="353"/>
    </location>
</feature>
<dbReference type="Pfam" id="PF00385">
    <property type="entry name" value="Chromo"/>
    <property type="match status" value="1"/>
</dbReference>
<dbReference type="GO" id="GO:0006338">
    <property type="term" value="P:chromatin remodeling"/>
    <property type="evidence" value="ECO:0007669"/>
    <property type="project" value="UniProtKB-ARBA"/>
</dbReference>
<dbReference type="OrthoDB" id="3437224at2759"/>
<proteinExistence type="predicted"/>
<dbReference type="GeneID" id="36289194"/>
<evidence type="ECO:0000256" key="2">
    <source>
        <dbReference type="SAM" id="MobiDB-lite"/>
    </source>
</evidence>
<dbReference type="RefSeq" id="XP_024324146.1">
    <property type="nucleotide sequence ID" value="XM_024469737.1"/>
</dbReference>
<dbReference type="VEuPathDB" id="FungiDB:GMDG_08476"/>
<dbReference type="InterPro" id="IPR031352">
    <property type="entry name" value="SesA"/>
</dbReference>
<dbReference type="InterPro" id="IPR023780">
    <property type="entry name" value="Chromo_domain"/>
</dbReference>
<dbReference type="VEuPathDB" id="FungiDB:GMDG_08477"/>
<dbReference type="PROSITE" id="PS50013">
    <property type="entry name" value="CHROMO_2"/>
    <property type="match status" value="1"/>
</dbReference>
<accession>A0A177ABQ2</accession>
<feature type="region of interest" description="Disordered" evidence="2">
    <location>
        <begin position="1"/>
        <end position="45"/>
    </location>
</feature>
<dbReference type="Pfam" id="PF13921">
    <property type="entry name" value="Myb_DNA-bind_6"/>
    <property type="match status" value="1"/>
</dbReference>
<protein>
    <recommendedName>
        <fullName evidence="3">Chromo domain-containing protein</fullName>
    </recommendedName>
</protein>
<feature type="region of interest" description="Disordered" evidence="2">
    <location>
        <begin position="160"/>
        <end position="250"/>
    </location>
</feature>
<feature type="compositionally biased region" description="Polar residues" evidence="2">
    <location>
        <begin position="316"/>
        <end position="326"/>
    </location>
</feature>
<feature type="compositionally biased region" description="Basic and acidic residues" evidence="2">
    <location>
        <begin position="403"/>
        <end position="417"/>
    </location>
</feature>
<feature type="region of interest" description="Disordered" evidence="2">
    <location>
        <begin position="273"/>
        <end position="356"/>
    </location>
</feature>
<sequence>MHMSSSSDHAELPLNQRQRQSLPGTGETMQSIRYSGDADVSDAETEFPSIEELLLPDINGSLSSVRGDGTGSDKLKWGTSQDEPILLDSDVGHSGVLDDAEREILVDLSGSQAALSDVAIQTTTTKVNDVLLLASQNMSKLETEGLSGLGSVQETSAISVTEGIPTNEDKMDIYQPKSTRDSNDYISAENDHIDTIELSPGVKRSDDRDGSTDGTDGEDHSNDGSDSDIEHPQRLKRRRRAKSTDSSAQTNFTNVKDVTFSTDSWDVLSQGGTAVSFDIPPKSQFINGGDHVNDSDTAGSEIQERRLKRPRRAKSTESSGHMSPSNVKEAFFATANSSEVSTPKTGATSSDSPLESHEIPIRGSLTLQTFQSGIVYCLKFYQELPFPLDIEQAQDVISSASSGDRDRERPHLRERVVSRPGRHSTYSKDDNKLLIQLKEKDKLPWDEIAEYFPERTKGTLQVHYCTKLKNSSQTSKCKKRKITNSAKESGKRYPSRFSMDLLDPQLQDALPPSTSTLPATADSIEDAHGSIVSTTPGNIERTEVQQLCSSQGVESNLVAIHATEGRWEVEALLAKSKVGSVIWYLVKWAGFRDEDNTWQKQDDISTDLINDFEASYQVVGIIASIVQLVDFSTKVLARLDDFQSNLGEIPKAFRHIKAELPVLQETLKQTKDKIDHGAIEESTKAALLPAVQGCKIQIEALDGLLAETLPVAGDSRLKKTTKALWSITQDSKVESITKTLCGYIVTRLAGPDRKDQTGLDRTAYMSVPVLKFKTGPWFGPPFFKVRSSFFSKPRLNFGPVSRVKTGPWFGPPFFQSPD</sequence>
<feature type="domain" description="Chromo" evidence="3">
    <location>
        <begin position="567"/>
        <end position="604"/>
    </location>
</feature>
<dbReference type="InterPro" id="IPR009057">
    <property type="entry name" value="Homeodomain-like_sf"/>
</dbReference>
<feature type="compositionally biased region" description="Basic and acidic residues" evidence="2">
    <location>
        <begin position="203"/>
        <end position="233"/>
    </location>
</feature>
<dbReference type="Pfam" id="PF17107">
    <property type="entry name" value="SesA"/>
    <property type="match status" value="1"/>
</dbReference>
<organism evidence="4">
    <name type="scientific">Pseudogymnoascus destructans</name>
    <dbReference type="NCBI Taxonomy" id="655981"/>
    <lineage>
        <taxon>Eukaryota</taxon>
        <taxon>Fungi</taxon>
        <taxon>Dikarya</taxon>
        <taxon>Ascomycota</taxon>
        <taxon>Pezizomycotina</taxon>
        <taxon>Leotiomycetes</taxon>
        <taxon>Thelebolales</taxon>
        <taxon>Thelebolaceae</taxon>
        <taxon>Pseudogymnoascus</taxon>
    </lineage>
</organism>
<dbReference type="Gene3D" id="2.40.50.40">
    <property type="match status" value="1"/>
</dbReference>